<organism evidence="3 4">
    <name type="scientific">Streblomastix strix</name>
    <dbReference type="NCBI Taxonomy" id="222440"/>
    <lineage>
        <taxon>Eukaryota</taxon>
        <taxon>Metamonada</taxon>
        <taxon>Preaxostyla</taxon>
        <taxon>Oxymonadida</taxon>
        <taxon>Streblomastigidae</taxon>
        <taxon>Streblomastix</taxon>
    </lineage>
</organism>
<dbReference type="Pfam" id="PF14753">
    <property type="entry name" value="FAM221"/>
    <property type="match status" value="2"/>
</dbReference>
<evidence type="ECO:0000256" key="2">
    <source>
        <dbReference type="SAM" id="MobiDB-lite"/>
    </source>
</evidence>
<protein>
    <submittedName>
        <fullName evidence="3">Uncharacterized protein</fullName>
    </submittedName>
</protein>
<dbReference type="EMBL" id="SNRW01000618">
    <property type="protein sequence ID" value="KAA6400118.1"/>
    <property type="molecule type" value="Genomic_DNA"/>
</dbReference>
<comment type="similarity">
    <text evidence="1">Belongs to the FAM221 family.</text>
</comment>
<comment type="caution">
    <text evidence="3">The sequence shown here is derived from an EMBL/GenBank/DDBJ whole genome shotgun (WGS) entry which is preliminary data.</text>
</comment>
<reference evidence="3 4" key="1">
    <citation type="submission" date="2019-03" db="EMBL/GenBank/DDBJ databases">
        <title>Single cell metagenomics reveals metabolic interactions within the superorganism composed of flagellate Streblomastix strix and complex community of Bacteroidetes bacteria on its surface.</title>
        <authorList>
            <person name="Treitli S.C."/>
            <person name="Kolisko M."/>
            <person name="Husnik F."/>
            <person name="Keeling P."/>
            <person name="Hampl V."/>
        </authorList>
    </citation>
    <scope>NUCLEOTIDE SEQUENCE [LARGE SCALE GENOMIC DNA]</scope>
    <source>
        <strain evidence="3">ST1C</strain>
    </source>
</reference>
<evidence type="ECO:0000313" key="3">
    <source>
        <dbReference type="EMBL" id="KAA6400118.1"/>
    </source>
</evidence>
<dbReference type="Proteomes" id="UP000324800">
    <property type="component" value="Unassembled WGS sequence"/>
</dbReference>
<evidence type="ECO:0000313" key="4">
    <source>
        <dbReference type="Proteomes" id="UP000324800"/>
    </source>
</evidence>
<name>A0A5J4WYD4_9EUKA</name>
<dbReference type="OrthoDB" id="196393at2759"/>
<dbReference type="PANTHER" id="PTHR31214">
    <property type="entry name" value="PROTEIN FAM221A-RELATED"/>
    <property type="match status" value="1"/>
</dbReference>
<dbReference type="InterPro" id="IPR026755">
    <property type="entry name" value="Fam221a/b"/>
</dbReference>
<dbReference type="PANTHER" id="PTHR31214:SF3">
    <property type="entry name" value="PROTEIN FAM221B"/>
    <property type="match status" value="1"/>
</dbReference>
<accession>A0A5J4WYD4</accession>
<evidence type="ECO:0000256" key="1">
    <source>
        <dbReference type="ARBA" id="ARBA00011026"/>
    </source>
</evidence>
<gene>
    <name evidence="3" type="ORF">EZS28_004353</name>
</gene>
<sequence>MDKPFPKPRSNAQQFGTEQELALPQRGAVAAPKGRAKVGVRGPQITVMESRRKPTAKGQAFIMSNLQAPGSITIEDAVRQFGPAPGARFLMDREQDAAEWSLESGIYGVWRCQTRPVEAPTKENPHALDFCSRIGPKCKCFCGHFFADHDKNPCARKGASTKCHTCECKRFEFVPMRPEEVGDWWLPRRKDFNVTKWRAKCKCGHTHEEHSPGVSKFCKKCGCGQWQAHYNCPNCERMGGDHETEWETRDERKQKGFKIDQAYFPLSSTPELQGLVFNPEGEAEQEQ</sequence>
<feature type="region of interest" description="Disordered" evidence="2">
    <location>
        <begin position="1"/>
        <end position="38"/>
    </location>
</feature>
<proteinExistence type="inferred from homology"/>
<dbReference type="AlphaFoldDB" id="A0A5J4WYD4"/>